<evidence type="ECO:0000259" key="1">
    <source>
        <dbReference type="Pfam" id="PF03372"/>
    </source>
</evidence>
<keyword evidence="2" id="KW-0378">Hydrolase</keyword>
<keyword evidence="2" id="KW-0540">Nuclease</keyword>
<accession>A0A5R9QWJ6</accession>
<dbReference type="EMBL" id="SWDV01000027">
    <property type="protein sequence ID" value="TLX73789.1"/>
    <property type="molecule type" value="Genomic_DNA"/>
</dbReference>
<protein>
    <submittedName>
        <fullName evidence="2">Endonuclease/exonuclease/phosphatase family protein</fullName>
    </submittedName>
</protein>
<keyword evidence="3" id="KW-1185">Reference proteome</keyword>
<keyword evidence="2" id="KW-0255">Endonuclease</keyword>
<dbReference type="InterPro" id="IPR005135">
    <property type="entry name" value="Endo/exonuclease/phosphatase"/>
</dbReference>
<dbReference type="Gene3D" id="3.60.10.10">
    <property type="entry name" value="Endonuclease/exonuclease/phosphatase"/>
    <property type="match status" value="1"/>
</dbReference>
<name>A0A5R9QWJ6_9PSED</name>
<reference evidence="2 3" key="1">
    <citation type="submission" date="2019-04" db="EMBL/GenBank/DDBJ databases">
        <authorList>
            <person name="Li M."/>
        </authorList>
    </citation>
    <scope>NUCLEOTIDE SEQUENCE [LARGE SCALE GENOMIC DNA]</scope>
    <source>
        <strain evidence="2 3">LAM1902</strain>
    </source>
</reference>
<dbReference type="GO" id="GO:0004527">
    <property type="term" value="F:exonuclease activity"/>
    <property type="evidence" value="ECO:0007669"/>
    <property type="project" value="UniProtKB-KW"/>
</dbReference>
<dbReference type="SUPFAM" id="SSF56219">
    <property type="entry name" value="DNase I-like"/>
    <property type="match status" value="1"/>
</dbReference>
<dbReference type="OrthoDB" id="9796594at2"/>
<gene>
    <name evidence="2" type="ORF">FAS41_19905</name>
</gene>
<evidence type="ECO:0000313" key="2">
    <source>
        <dbReference type="EMBL" id="TLX73789.1"/>
    </source>
</evidence>
<evidence type="ECO:0000313" key="3">
    <source>
        <dbReference type="Proteomes" id="UP000306635"/>
    </source>
</evidence>
<comment type="caution">
    <text evidence="2">The sequence shown here is derived from an EMBL/GenBank/DDBJ whole genome shotgun (WGS) entry which is preliminary data.</text>
</comment>
<dbReference type="Proteomes" id="UP000306635">
    <property type="component" value="Unassembled WGS sequence"/>
</dbReference>
<organism evidence="2 3">
    <name type="scientific">Pseudomonas nicosulfuronedens</name>
    <dbReference type="NCBI Taxonomy" id="2571105"/>
    <lineage>
        <taxon>Bacteria</taxon>
        <taxon>Pseudomonadati</taxon>
        <taxon>Pseudomonadota</taxon>
        <taxon>Gammaproteobacteria</taxon>
        <taxon>Pseudomonadales</taxon>
        <taxon>Pseudomonadaceae</taxon>
        <taxon>Pseudomonas</taxon>
    </lineage>
</organism>
<dbReference type="Pfam" id="PF03372">
    <property type="entry name" value="Exo_endo_phos"/>
    <property type="match status" value="1"/>
</dbReference>
<dbReference type="RefSeq" id="WP_138525169.1">
    <property type="nucleotide sequence ID" value="NZ_JAOCBK010000009.1"/>
</dbReference>
<keyword evidence="2" id="KW-0269">Exonuclease</keyword>
<dbReference type="GO" id="GO:0004519">
    <property type="term" value="F:endonuclease activity"/>
    <property type="evidence" value="ECO:0007669"/>
    <property type="project" value="UniProtKB-KW"/>
</dbReference>
<dbReference type="AlphaFoldDB" id="A0A5R9QWJ6"/>
<sequence>MDESRLPHSLNARLRCLAWLALLAAGLGELGRWHWLAELCSHFIPHYAAILLLAAVFHRRDWQDALFLLVGMGLAAWSLAPAPDVSSPSAAGPLRLLGYNLRVDNTAADADARWLATVDAKVIFVTEASHEWETRLQGLPPGCARYDDSPFGLALFSRVPLKSCRVLGLGGAAQGYPYIRAELADGRLIYGVHPPPPLGANLALARDESLRQLAARIRAEKAPVLVLGDFNSSPFSPRLRHFIEAAGLRRSSPNGRPTWLPGLLSLDHALVSARAPVSGVGAYAWRGSDHRPIWIDW</sequence>
<dbReference type="InterPro" id="IPR036691">
    <property type="entry name" value="Endo/exonu/phosph_ase_sf"/>
</dbReference>
<feature type="domain" description="Endonuclease/exonuclease/phosphatase" evidence="1">
    <location>
        <begin position="99"/>
        <end position="290"/>
    </location>
</feature>
<proteinExistence type="predicted"/>